<keyword evidence="6" id="KW-0742">SOS response</keyword>
<dbReference type="InterPro" id="IPR013765">
    <property type="entry name" value="DNA_recomb/repair_RecA"/>
</dbReference>
<dbReference type="GO" id="GO:0005829">
    <property type="term" value="C:cytosol"/>
    <property type="evidence" value="ECO:0007669"/>
    <property type="project" value="TreeGrafter"/>
</dbReference>
<dbReference type="InterPro" id="IPR049428">
    <property type="entry name" value="RecA-like_N"/>
</dbReference>
<dbReference type="GO" id="GO:0003697">
    <property type="term" value="F:single-stranded DNA binding"/>
    <property type="evidence" value="ECO:0007669"/>
    <property type="project" value="InterPro"/>
</dbReference>
<dbReference type="InterPro" id="IPR020587">
    <property type="entry name" value="RecA_monomer-monomer_interface"/>
</dbReference>
<dbReference type="PANTHER" id="PTHR45900">
    <property type="entry name" value="RECA"/>
    <property type="match status" value="1"/>
</dbReference>
<evidence type="ECO:0000256" key="4">
    <source>
        <dbReference type="ARBA" id="ARBA00022840"/>
    </source>
</evidence>
<reference evidence="10" key="1">
    <citation type="submission" date="2020-05" db="EMBL/GenBank/DDBJ databases">
        <authorList>
            <person name="Zhu T."/>
            <person name="Keshari N."/>
            <person name="Lu X."/>
        </authorList>
    </citation>
    <scope>NUCLEOTIDE SEQUENCE</scope>
    <source>
        <strain evidence="10">NK1-12</strain>
        <plasmid evidence="10">p1</plasmid>
    </source>
</reference>
<evidence type="ECO:0000256" key="2">
    <source>
        <dbReference type="ARBA" id="ARBA00015553"/>
    </source>
</evidence>
<sequence>MANKLAAKQSNLERTLAAINRELGDGSIVRLGDASHMKVETFSSGSTELDLALGGGYPRGRIIEIYGPESSGKTTLALQAIAEMQKLGGIAAFVDMEHALDPLYATAIGVDIDQMLVSQPHSGEMAMELVEQLVRSKSVDLIVVDSVAALVTEAELQADMGDFPTTSIAWLMSKALRRLMNCLHSQCTVIFLNQLRFKIGVVYGNPETTTGGNALKYYASMRLDTRRIQTLKRGSEEYGIRVKVKVAKNKIAPPFRAAEVDMIFGKGIFNVNALNKLAATNGQVDSDLLLCR</sequence>
<accession>A0AA97AKQ1</accession>
<evidence type="ECO:0000256" key="5">
    <source>
        <dbReference type="ARBA" id="ARBA00023172"/>
    </source>
</evidence>
<dbReference type="GO" id="GO:0140664">
    <property type="term" value="F:ATP-dependent DNA damage sensor activity"/>
    <property type="evidence" value="ECO:0007669"/>
    <property type="project" value="InterPro"/>
</dbReference>
<keyword evidence="10" id="KW-0614">Plasmid</keyword>
<comment type="function">
    <text evidence="6">Can catalyze the hydrolysis of ATP in the presence of single-stranded DNA, the ATP-dependent uptake of single-stranded DNA by duplex DNA, and the ATP-dependent hybridization of homologous single-stranded DNAs.</text>
</comment>
<evidence type="ECO:0000256" key="6">
    <source>
        <dbReference type="RuleBase" id="RU000526"/>
    </source>
</evidence>
<dbReference type="PROSITE" id="PS50163">
    <property type="entry name" value="RECA_3"/>
    <property type="match status" value="1"/>
</dbReference>
<dbReference type="Pfam" id="PF00154">
    <property type="entry name" value="RecA_N"/>
    <property type="match status" value="1"/>
</dbReference>
<dbReference type="CDD" id="cd00983">
    <property type="entry name" value="RecA"/>
    <property type="match status" value="1"/>
</dbReference>
<dbReference type="PROSITE" id="PS50162">
    <property type="entry name" value="RECA_2"/>
    <property type="match status" value="1"/>
</dbReference>
<evidence type="ECO:0000256" key="1">
    <source>
        <dbReference type="ARBA" id="ARBA00009391"/>
    </source>
</evidence>
<gene>
    <name evidence="10" type="primary">recA</name>
    <name evidence="10" type="ORF">HJG54_34810</name>
</gene>
<geneLocation type="plasmid" evidence="10">
    <name>p1</name>
</geneLocation>
<dbReference type="GO" id="GO:0005524">
    <property type="term" value="F:ATP binding"/>
    <property type="evidence" value="ECO:0007669"/>
    <property type="project" value="UniProtKB-KW"/>
</dbReference>
<dbReference type="GO" id="GO:0006310">
    <property type="term" value="P:DNA recombination"/>
    <property type="evidence" value="ECO:0007669"/>
    <property type="project" value="UniProtKB-KW"/>
</dbReference>
<dbReference type="InterPro" id="IPR003593">
    <property type="entry name" value="AAA+_ATPase"/>
</dbReference>
<evidence type="ECO:0000259" key="8">
    <source>
        <dbReference type="PROSITE" id="PS50162"/>
    </source>
</evidence>
<dbReference type="PRINTS" id="PR00142">
    <property type="entry name" value="RECA"/>
</dbReference>
<dbReference type="SMART" id="SM00382">
    <property type="entry name" value="AAA"/>
    <property type="match status" value="1"/>
</dbReference>
<dbReference type="AlphaFoldDB" id="A0AA97AKQ1"/>
<evidence type="ECO:0000256" key="7">
    <source>
        <dbReference type="RuleBase" id="RU004527"/>
    </source>
</evidence>
<dbReference type="NCBIfam" id="TIGR02012">
    <property type="entry name" value="tigrfam_recA"/>
    <property type="match status" value="1"/>
</dbReference>
<dbReference type="SUPFAM" id="SSF52540">
    <property type="entry name" value="P-loop containing nucleoside triphosphate hydrolases"/>
    <property type="match status" value="1"/>
</dbReference>
<dbReference type="PANTHER" id="PTHR45900:SF1">
    <property type="entry name" value="MITOCHONDRIAL DNA REPAIR PROTEIN RECA HOMOLOG-RELATED"/>
    <property type="match status" value="1"/>
</dbReference>
<evidence type="ECO:0000256" key="3">
    <source>
        <dbReference type="ARBA" id="ARBA00022741"/>
    </source>
</evidence>
<feature type="domain" description="RecA family profile 2" evidence="9">
    <location>
        <begin position="200"/>
        <end position="268"/>
    </location>
</feature>
<keyword evidence="3 7" id="KW-0547">Nucleotide-binding</keyword>
<dbReference type="Gene3D" id="3.40.50.300">
    <property type="entry name" value="P-loop containing nucleotide triphosphate hydrolases"/>
    <property type="match status" value="1"/>
</dbReference>
<dbReference type="InterPro" id="IPR020588">
    <property type="entry name" value="RecA_ATP-bd"/>
</dbReference>
<keyword evidence="5 7" id="KW-0233">DNA recombination</keyword>
<dbReference type="GO" id="GO:0006281">
    <property type="term" value="P:DNA repair"/>
    <property type="evidence" value="ECO:0007669"/>
    <property type="project" value="UniProtKB-KW"/>
</dbReference>
<keyword evidence="7" id="KW-0238">DNA-binding</keyword>
<evidence type="ECO:0000259" key="9">
    <source>
        <dbReference type="PROSITE" id="PS50163"/>
    </source>
</evidence>
<comment type="similarity">
    <text evidence="1 7">Belongs to the RecA family.</text>
</comment>
<keyword evidence="4 7" id="KW-0067">ATP-binding</keyword>
<keyword evidence="6" id="KW-0234">DNA repair</keyword>
<dbReference type="InterPro" id="IPR027417">
    <property type="entry name" value="P-loop_NTPase"/>
</dbReference>
<feature type="domain" description="RecA family profile 1" evidence="8">
    <location>
        <begin position="38"/>
        <end position="195"/>
    </location>
</feature>
<proteinExistence type="inferred from homology"/>
<dbReference type="EMBL" id="CP053588">
    <property type="protein sequence ID" value="WNZ28079.1"/>
    <property type="molecule type" value="Genomic_DNA"/>
</dbReference>
<name>A0AA97AKQ1_9CYAN</name>
<keyword evidence="7" id="KW-0227">DNA damage</keyword>
<dbReference type="GO" id="GO:0009432">
    <property type="term" value="P:SOS response"/>
    <property type="evidence" value="ECO:0007669"/>
    <property type="project" value="UniProtKB-KW"/>
</dbReference>
<evidence type="ECO:0000313" key="10">
    <source>
        <dbReference type="EMBL" id="WNZ28079.1"/>
    </source>
</evidence>
<protein>
    <recommendedName>
        <fullName evidence="2 6">Protein RecA</fullName>
    </recommendedName>
    <alternativeName>
        <fullName evidence="6">Recombinase A</fullName>
    </alternativeName>
</protein>
<organism evidence="10">
    <name type="scientific">Leptolyngbya sp. NK1-12</name>
    <dbReference type="NCBI Taxonomy" id="2547451"/>
    <lineage>
        <taxon>Bacteria</taxon>
        <taxon>Bacillati</taxon>
        <taxon>Cyanobacteriota</taxon>
        <taxon>Cyanophyceae</taxon>
        <taxon>Leptolyngbyales</taxon>
        <taxon>Leptolyngbyaceae</taxon>
        <taxon>Leptolyngbya group</taxon>
        <taxon>Leptolyngbya</taxon>
    </lineage>
</organism>